<feature type="region of interest" description="Disordered" evidence="9">
    <location>
        <begin position="1"/>
        <end position="175"/>
    </location>
</feature>
<dbReference type="PROSITE" id="PS00108">
    <property type="entry name" value="PROTEIN_KINASE_ST"/>
    <property type="match status" value="1"/>
</dbReference>
<feature type="compositionally biased region" description="Basic and acidic residues" evidence="9">
    <location>
        <begin position="119"/>
        <end position="137"/>
    </location>
</feature>
<evidence type="ECO:0000256" key="3">
    <source>
        <dbReference type="ARBA" id="ARBA00022741"/>
    </source>
</evidence>
<evidence type="ECO:0000313" key="11">
    <source>
        <dbReference type="EMBL" id="KAK0754721.1"/>
    </source>
</evidence>
<name>A0AA40FBL3_9PEZI</name>
<evidence type="ECO:0000256" key="1">
    <source>
        <dbReference type="ARBA" id="ARBA00022527"/>
    </source>
</evidence>
<dbReference type="InterPro" id="IPR008271">
    <property type="entry name" value="Ser/Thr_kinase_AS"/>
</dbReference>
<feature type="cross-link" description="Glycyl lysine isopeptide (Lys-Gly) (interchain with G-Cter in SUMO2)" evidence="8">
    <location>
        <position position="350"/>
    </location>
</feature>
<dbReference type="GO" id="GO:0005524">
    <property type="term" value="F:ATP binding"/>
    <property type="evidence" value="ECO:0007669"/>
    <property type="project" value="UniProtKB-KW"/>
</dbReference>
<feature type="binding site" evidence="7">
    <location>
        <begin position="352"/>
        <end position="353"/>
    </location>
    <ligand>
        <name>ATP</name>
        <dbReference type="ChEBI" id="CHEBI:30616"/>
    </ligand>
</feature>
<feature type="compositionally biased region" description="Polar residues" evidence="9">
    <location>
        <begin position="74"/>
        <end position="84"/>
    </location>
</feature>
<dbReference type="PROSITE" id="PS50011">
    <property type="entry name" value="PROTEIN_KINASE_DOM"/>
    <property type="match status" value="1"/>
</dbReference>
<feature type="binding site" evidence="7">
    <location>
        <position position="382"/>
    </location>
    <ligand>
        <name>ATP</name>
        <dbReference type="ChEBI" id="CHEBI:30616"/>
    </ligand>
</feature>
<dbReference type="PANTHER" id="PTHR24350">
    <property type="entry name" value="SERINE/THREONINE-PROTEIN KINASE IAL-RELATED"/>
    <property type="match status" value="1"/>
</dbReference>
<keyword evidence="3 7" id="KW-0547">Nucleotide-binding</keyword>
<organism evidence="11 12">
    <name type="scientific">Schizothecium vesticola</name>
    <dbReference type="NCBI Taxonomy" id="314040"/>
    <lineage>
        <taxon>Eukaryota</taxon>
        <taxon>Fungi</taxon>
        <taxon>Dikarya</taxon>
        <taxon>Ascomycota</taxon>
        <taxon>Pezizomycotina</taxon>
        <taxon>Sordariomycetes</taxon>
        <taxon>Sordariomycetidae</taxon>
        <taxon>Sordariales</taxon>
        <taxon>Schizotheciaceae</taxon>
        <taxon>Schizothecium</taxon>
    </lineage>
</organism>
<dbReference type="Gene3D" id="1.10.510.10">
    <property type="entry name" value="Transferase(Phosphotransferase) domain 1"/>
    <property type="match status" value="1"/>
</dbReference>
<proteinExistence type="predicted"/>
<evidence type="ECO:0000256" key="7">
    <source>
        <dbReference type="PIRSR" id="PIRSR630616-2"/>
    </source>
</evidence>
<evidence type="ECO:0000256" key="8">
    <source>
        <dbReference type="PIRSR" id="PIRSR630616-3"/>
    </source>
</evidence>
<gene>
    <name evidence="11" type="ORF">B0T18DRAFT_399819</name>
</gene>
<dbReference type="Proteomes" id="UP001172155">
    <property type="component" value="Unassembled WGS sequence"/>
</dbReference>
<accession>A0AA40FBL3</accession>
<dbReference type="AlphaFoldDB" id="A0AA40FBL3"/>
<evidence type="ECO:0000256" key="6">
    <source>
        <dbReference type="PIRSR" id="PIRSR630616-1"/>
    </source>
</evidence>
<reference evidence="11" key="1">
    <citation type="submission" date="2023-06" db="EMBL/GenBank/DDBJ databases">
        <title>Genome-scale phylogeny and comparative genomics of the fungal order Sordariales.</title>
        <authorList>
            <consortium name="Lawrence Berkeley National Laboratory"/>
            <person name="Hensen N."/>
            <person name="Bonometti L."/>
            <person name="Westerberg I."/>
            <person name="Brannstrom I.O."/>
            <person name="Guillou S."/>
            <person name="Cros-Aarteil S."/>
            <person name="Calhoun S."/>
            <person name="Haridas S."/>
            <person name="Kuo A."/>
            <person name="Mondo S."/>
            <person name="Pangilinan J."/>
            <person name="Riley R."/>
            <person name="LaButti K."/>
            <person name="Andreopoulos B."/>
            <person name="Lipzen A."/>
            <person name="Chen C."/>
            <person name="Yanf M."/>
            <person name="Daum C."/>
            <person name="Ng V."/>
            <person name="Clum A."/>
            <person name="Steindorff A."/>
            <person name="Ohm R."/>
            <person name="Martin F."/>
            <person name="Silar P."/>
            <person name="Natvig D."/>
            <person name="Lalanne C."/>
            <person name="Gautier V."/>
            <person name="Ament-velasquez S.L."/>
            <person name="Kruys A."/>
            <person name="Hutchinson M.I."/>
            <person name="Powell A.J."/>
            <person name="Barry K."/>
            <person name="Miller A.N."/>
            <person name="Grigoriev I.V."/>
            <person name="Debuchy R."/>
            <person name="Gladieux P."/>
            <person name="Thoren M.H."/>
            <person name="Johannesson H."/>
        </authorList>
    </citation>
    <scope>NUCLEOTIDE SEQUENCE</scope>
    <source>
        <strain evidence="11">SMH3187-1</strain>
    </source>
</reference>
<feature type="compositionally biased region" description="Low complexity" evidence="9">
    <location>
        <begin position="59"/>
        <end position="73"/>
    </location>
</feature>
<dbReference type="EMBL" id="JAUKUD010000001">
    <property type="protein sequence ID" value="KAK0754721.1"/>
    <property type="molecule type" value="Genomic_DNA"/>
</dbReference>
<evidence type="ECO:0000256" key="5">
    <source>
        <dbReference type="ARBA" id="ARBA00022840"/>
    </source>
</evidence>
<dbReference type="InterPro" id="IPR000719">
    <property type="entry name" value="Prot_kinase_dom"/>
</dbReference>
<evidence type="ECO:0000256" key="2">
    <source>
        <dbReference type="ARBA" id="ARBA00022679"/>
    </source>
</evidence>
<dbReference type="SMART" id="SM00220">
    <property type="entry name" value="S_TKc"/>
    <property type="match status" value="1"/>
</dbReference>
<evidence type="ECO:0000313" key="12">
    <source>
        <dbReference type="Proteomes" id="UP001172155"/>
    </source>
</evidence>
<evidence type="ECO:0000259" key="10">
    <source>
        <dbReference type="PROSITE" id="PS50011"/>
    </source>
</evidence>
<dbReference type="InterPro" id="IPR011009">
    <property type="entry name" value="Kinase-like_dom_sf"/>
</dbReference>
<feature type="compositionally biased region" description="Polar residues" evidence="9">
    <location>
        <begin position="44"/>
        <end position="54"/>
    </location>
</feature>
<feature type="active site" description="Proton acceptor" evidence="6">
    <location>
        <position position="348"/>
    </location>
</feature>
<keyword evidence="4 11" id="KW-0418">Kinase</keyword>
<comment type="caution">
    <text evidence="11">The sequence shown here is derived from an EMBL/GenBank/DDBJ whole genome shotgun (WGS) entry which is preliminary data.</text>
</comment>
<keyword evidence="1" id="KW-0723">Serine/threonine-protein kinase</keyword>
<feature type="compositionally biased region" description="Polar residues" evidence="9">
    <location>
        <begin position="152"/>
        <end position="175"/>
    </location>
</feature>
<evidence type="ECO:0000256" key="9">
    <source>
        <dbReference type="SAM" id="MobiDB-lite"/>
    </source>
</evidence>
<feature type="domain" description="Protein kinase" evidence="10">
    <location>
        <begin position="195"/>
        <end position="526"/>
    </location>
</feature>
<dbReference type="SUPFAM" id="SSF56112">
    <property type="entry name" value="Protein kinase-like (PK-like)"/>
    <property type="match status" value="1"/>
</dbReference>
<feature type="region of interest" description="Disordered" evidence="9">
    <location>
        <begin position="217"/>
        <end position="236"/>
    </location>
</feature>
<keyword evidence="5 7" id="KW-0067">ATP-binding</keyword>
<sequence length="548" mass="61016">MGDVTPLPSPLMSNGSPGPWKKFDKRPSSSYHQPQTEGDAPTSPEGTMSFTPTNRKGYAGLSSGSAAGGISMAVQSQHQQNGQPHHTRNRSISDYVPDPTLIPKRMVTVSGSHPTGELKGAETGRESHMRREPHLSEARGLTPVEKPPTPPRSESSHSVSDQSAAETPSQRSSIEPSRYEYFEAYGRGDGKRRRWRAIGQLGQGTFSRVMLATSQMVPPVSERENPNASNGLIDPRKTSQYDRKTLVAIKVCEHGPRGGASEERIEMSLKRELEIMQIIRHPSLIHLKAWNIESTRAILVLSYCAGGDLFDLANGHRSLLRAGLLRRIFAEIVGAVLYLHDQLIVHRDIKLENVLVNLPLTELADETIDWSTYPHSVITLADLGLSRRIAPDEKLETRCGSDDYAAPEVILGMPYDGRMTDAWSLGVLLYALLEGRLPFDFYSPTSDYHTHLRMRSRTSHRIARVEWNWIQYGVTNENDEGDGDHRADDKRFEKMGLLGAKEAVEMLLRRQRSRMPLSAVAKSQWVAGGIRVDGGIKFREEEEGEEVS</sequence>
<feature type="binding site" evidence="7">
    <location>
        <position position="250"/>
    </location>
    <ligand>
        <name>ATP</name>
        <dbReference type="ChEBI" id="CHEBI:30616"/>
    </ligand>
</feature>
<protein>
    <submittedName>
        <fullName evidence="11">Kinase-like domain-containing protein</fullName>
    </submittedName>
</protein>
<dbReference type="GO" id="GO:0004674">
    <property type="term" value="F:protein serine/threonine kinase activity"/>
    <property type="evidence" value="ECO:0007669"/>
    <property type="project" value="UniProtKB-KW"/>
</dbReference>
<keyword evidence="2" id="KW-0808">Transferase</keyword>
<dbReference type="InterPro" id="IPR030616">
    <property type="entry name" value="Aur-like"/>
</dbReference>
<evidence type="ECO:0000256" key="4">
    <source>
        <dbReference type="ARBA" id="ARBA00022777"/>
    </source>
</evidence>
<keyword evidence="12" id="KW-1185">Reference proteome</keyword>
<dbReference type="Pfam" id="PF00069">
    <property type="entry name" value="Pkinase"/>
    <property type="match status" value="1"/>
</dbReference>
<dbReference type="FunFam" id="1.10.510.10:FF:000640">
    <property type="entry name" value="Serine/threonine-protein kinase PRR1"/>
    <property type="match status" value="1"/>
</dbReference>